<gene>
    <name evidence="7" type="ORF">JJB07_14635</name>
</gene>
<comment type="similarity">
    <text evidence="1">Belongs to the SMC family. SbcC subfamily.</text>
</comment>
<dbReference type="InterPro" id="IPR027417">
    <property type="entry name" value="P-loop_NTPase"/>
</dbReference>
<dbReference type="Gene3D" id="1.10.287.1490">
    <property type="match status" value="1"/>
</dbReference>
<dbReference type="SUPFAM" id="SSF52540">
    <property type="entry name" value="P-loop containing nucleoside triphosphate hydrolases"/>
    <property type="match status" value="1"/>
</dbReference>
<evidence type="ECO:0000313" key="8">
    <source>
        <dbReference type="Proteomes" id="UP000602284"/>
    </source>
</evidence>
<feature type="domain" description="Rad50/SbcC-type AAA" evidence="6">
    <location>
        <begin position="23"/>
        <end position="272"/>
    </location>
</feature>
<sequence>MKPIQKIHMQNMKGNTLTRVLSGIDCFTGTNGAGKSSHLEAVQIALLGYAPVKGKKPADTFEFSSSLNSMSVGLEIDGFSFSRSFTRAVKMSKGVPEVKISQTLSISPSRGESNDTEKKARVAAEVGNFPVMLDFKEFLNLSDAKRRDFMYSLVGQGNTWDKKRVAEHFDDLLTHELEIRQPDTYLILQETISRSLEEYQDEMTIDEGLIAIIGYVTDQLSLWKSKARDTEGAIRVATEQKNELEQTDRNIKENEARLTELRDKLLSLSTKIAEDGQKKRIMDQRAERMQWLQDLIQKLKDQPPVSIDSLESEIAMLEGQMDHTNDQEEYDALSSEKKAKQGELEALRKTISLMDAEGSKLNAEIASIQQTLDTIDKNKGVCVIQHQIKCDKDFTAYQTDAALQIKERTDRGSELWQEREEARLQGEQLVTRISEIEQLMSEIMRRTQQRQKENQARSNRVTALNKQINEINAAEKKRLNDLDAAQKEYDTLFTAPPETIGDLTLMAELRAGYEQEIAKLERVLPEQRKSRDLLQQSRRTIMDNMKAEYKQQAFEMVKQALGPKGIQGEIVKTMLDPLRDDIKGNLAALGIHRDVFFQTESDTGQEVFRFGWMNGDQRCHFDTLSTGQQLMFLIAFLVTVIDRANPPVKVLAVDNIENLDEQNLQSALMGLLSLKFRLDNILIAGVIDPKIARNAGWTVHEIPPRSALETTNAADAMTSQKESEDLEF</sequence>
<keyword evidence="4" id="KW-0175">Coiled coil</keyword>
<dbReference type="Gene3D" id="3.40.50.300">
    <property type="entry name" value="P-loop containing nucleotide triphosphate hydrolases"/>
    <property type="match status" value="1"/>
</dbReference>
<comment type="caution">
    <text evidence="7">The sequence shown here is derived from an EMBL/GenBank/DDBJ whole genome shotgun (WGS) entry which is preliminary data.</text>
</comment>
<dbReference type="Pfam" id="PF13476">
    <property type="entry name" value="AAA_23"/>
    <property type="match status" value="1"/>
</dbReference>
<reference evidence="7 8" key="1">
    <citation type="submission" date="2021-01" db="EMBL/GenBank/DDBJ databases">
        <title>Tumebacillus sp. strain ITR2 16S ribosomal RNA gene Genome sequencing and assembly.</title>
        <authorList>
            <person name="Kang M."/>
        </authorList>
    </citation>
    <scope>NUCLEOTIDE SEQUENCE [LARGE SCALE GENOMIC DNA]</scope>
    <source>
        <strain evidence="7 8">ITR2</strain>
    </source>
</reference>
<proteinExistence type="inferred from homology"/>
<evidence type="ECO:0000259" key="6">
    <source>
        <dbReference type="Pfam" id="PF13476"/>
    </source>
</evidence>
<dbReference type="Proteomes" id="UP000602284">
    <property type="component" value="Unassembled WGS sequence"/>
</dbReference>
<feature type="compositionally biased region" description="Polar residues" evidence="5">
    <location>
        <begin position="708"/>
        <end position="720"/>
    </location>
</feature>
<comment type="subunit">
    <text evidence="2">Heterodimer of SbcC and SbcD.</text>
</comment>
<evidence type="ECO:0000256" key="1">
    <source>
        <dbReference type="ARBA" id="ARBA00006930"/>
    </source>
</evidence>
<accession>A0ABS1JCD9</accession>
<name>A0ABS1JCD9_9BACL</name>
<evidence type="ECO:0000256" key="2">
    <source>
        <dbReference type="ARBA" id="ARBA00011322"/>
    </source>
</evidence>
<dbReference type="PANTHER" id="PTHR32114:SF2">
    <property type="entry name" value="ABC TRANSPORTER ABCH.3"/>
    <property type="match status" value="1"/>
</dbReference>
<organism evidence="7 8">
    <name type="scientific">Tumebacillus amylolyticus</name>
    <dbReference type="NCBI Taxonomy" id="2801339"/>
    <lineage>
        <taxon>Bacteria</taxon>
        <taxon>Bacillati</taxon>
        <taxon>Bacillota</taxon>
        <taxon>Bacilli</taxon>
        <taxon>Bacillales</taxon>
        <taxon>Alicyclobacillaceae</taxon>
        <taxon>Tumebacillus</taxon>
    </lineage>
</organism>
<evidence type="ECO:0000256" key="4">
    <source>
        <dbReference type="SAM" id="Coils"/>
    </source>
</evidence>
<feature type="coiled-coil region" evidence="4">
    <location>
        <begin position="227"/>
        <end position="350"/>
    </location>
</feature>
<feature type="region of interest" description="Disordered" evidence="5">
    <location>
        <begin position="708"/>
        <end position="728"/>
    </location>
</feature>
<dbReference type="EMBL" id="JAEQNB010000004">
    <property type="protein sequence ID" value="MBL0387875.1"/>
    <property type="molecule type" value="Genomic_DNA"/>
</dbReference>
<dbReference type="PANTHER" id="PTHR32114">
    <property type="entry name" value="ABC TRANSPORTER ABCH.3"/>
    <property type="match status" value="1"/>
</dbReference>
<dbReference type="RefSeq" id="WP_201636300.1">
    <property type="nucleotide sequence ID" value="NZ_JAEQNB010000004.1"/>
</dbReference>
<evidence type="ECO:0000256" key="3">
    <source>
        <dbReference type="ARBA" id="ARBA00013368"/>
    </source>
</evidence>
<keyword evidence="8" id="KW-1185">Reference proteome</keyword>
<dbReference type="InterPro" id="IPR038729">
    <property type="entry name" value="Rad50/SbcC_AAA"/>
</dbReference>
<evidence type="ECO:0000256" key="5">
    <source>
        <dbReference type="SAM" id="MobiDB-lite"/>
    </source>
</evidence>
<protein>
    <recommendedName>
        <fullName evidence="3">Nuclease SbcCD subunit C</fullName>
    </recommendedName>
</protein>
<evidence type="ECO:0000313" key="7">
    <source>
        <dbReference type="EMBL" id="MBL0387875.1"/>
    </source>
</evidence>